<keyword evidence="3" id="KW-1185">Reference proteome</keyword>
<accession>A0A2A2KLT7</accession>
<dbReference type="EMBL" id="LIAE01008269">
    <property type="protein sequence ID" value="PAV74850.1"/>
    <property type="molecule type" value="Genomic_DNA"/>
</dbReference>
<protein>
    <submittedName>
        <fullName evidence="2">Uncharacterized protein</fullName>
    </submittedName>
</protein>
<evidence type="ECO:0000256" key="1">
    <source>
        <dbReference type="SAM" id="MobiDB-lite"/>
    </source>
</evidence>
<name>A0A2A2KLT7_9BILA</name>
<dbReference type="AlphaFoldDB" id="A0A2A2KLT7"/>
<gene>
    <name evidence="2" type="ORF">WR25_20153</name>
</gene>
<evidence type="ECO:0000313" key="2">
    <source>
        <dbReference type="EMBL" id="PAV74850.1"/>
    </source>
</evidence>
<comment type="caution">
    <text evidence="2">The sequence shown here is derived from an EMBL/GenBank/DDBJ whole genome shotgun (WGS) entry which is preliminary data.</text>
</comment>
<organism evidence="2 3">
    <name type="scientific">Diploscapter pachys</name>
    <dbReference type="NCBI Taxonomy" id="2018661"/>
    <lineage>
        <taxon>Eukaryota</taxon>
        <taxon>Metazoa</taxon>
        <taxon>Ecdysozoa</taxon>
        <taxon>Nematoda</taxon>
        <taxon>Chromadorea</taxon>
        <taxon>Rhabditida</taxon>
        <taxon>Rhabditina</taxon>
        <taxon>Rhabditomorpha</taxon>
        <taxon>Rhabditoidea</taxon>
        <taxon>Rhabditidae</taxon>
        <taxon>Diploscapter</taxon>
    </lineage>
</organism>
<feature type="region of interest" description="Disordered" evidence="1">
    <location>
        <begin position="102"/>
        <end position="137"/>
    </location>
</feature>
<dbReference type="Proteomes" id="UP000218231">
    <property type="component" value="Unassembled WGS sequence"/>
</dbReference>
<sequence length="263" mass="27904">MGLPHTFFDMRQVDSWSTVIVVTTVSLAGLDSTASTSRAMAGVVTVAGFPTASDPSVRGSKIGASPQQIVLDALIVRFPLRSNRVIFDGVVNQAAFSSPDITSIGHSRGTEKPQDNAATAWPASTSPKYRMQRGPKLKNPATKKLAGTYKECVDGGTAPLVQLVEDTPVAPAWLSAGAKEVWADDLARVVACGAREPDSHFFATYCEMMARFIASVRAGDPLNAAFVSELRKEMEMLGIAGAKARLARGGEKAASTNPFAKFQ</sequence>
<evidence type="ECO:0000313" key="3">
    <source>
        <dbReference type="Proteomes" id="UP000218231"/>
    </source>
</evidence>
<proteinExistence type="predicted"/>
<reference evidence="2 3" key="1">
    <citation type="journal article" date="2017" name="Curr. Biol.">
        <title>Genome architecture and evolution of a unichromosomal asexual nematode.</title>
        <authorList>
            <person name="Fradin H."/>
            <person name="Zegar C."/>
            <person name="Gutwein M."/>
            <person name="Lucas J."/>
            <person name="Kovtun M."/>
            <person name="Corcoran D."/>
            <person name="Baugh L.R."/>
            <person name="Kiontke K."/>
            <person name="Gunsalus K."/>
            <person name="Fitch D.H."/>
            <person name="Piano F."/>
        </authorList>
    </citation>
    <scope>NUCLEOTIDE SEQUENCE [LARGE SCALE GENOMIC DNA]</scope>
    <source>
        <strain evidence="2">PF1309</strain>
    </source>
</reference>